<dbReference type="InterPro" id="IPR019826">
    <property type="entry name" value="Carboxylesterase_B_AS"/>
</dbReference>
<keyword evidence="2 3" id="KW-0378">Hydrolase</keyword>
<dbReference type="Pfam" id="PF00135">
    <property type="entry name" value="COesterase"/>
    <property type="match status" value="1"/>
</dbReference>
<sequence length="567" mass="63314">MILKEHKRSFILCLATILTLFLLPVQIHAATNDGPIAHTNYGDVQGLTKNNTEQWKGVPYGGQVSGDQRWKKPTAPTPWQGVKQTTVSRKAIQNNNGTVNGTEDDALTLDIWRPQNSSKNLPVMFYVHGGNNQTGSAADISGASFAASHNMIFVSINHRLGALGYNPLPALKDGDPENDSGNYGLLDIHQALSWVQQNIGNFGGNGQNITLSGFSSGGRDVMATLISPIFKGQFQHAIVFSGGMTTAKVAPSQKRFAQLFAPLVVEDGVKKDLSSAEKWLLTKDPAVKKYFYDLSAERIEKAIGDAQIRMDGFPHLYRDGYVLPKNGYNTYRYNNVPVVLFTGTHEFSSFGSWDPHFSDSFSDGSIYTDPAKKQQFSFIKKYGGMLYSSFNVEDSANKMLAHGYRAPIYGMRMSFGDDPAVVGDKMGFLGAYHGVFTGLLDRYQNPYAGAYKTPGATQLASVFQLYLANFMHGLPFNAPYQQRLWRPYNLSRQTLHLTADQQEASSWMAGKHYSYQSVLREIARDHSLSPQEKDYLLKNVMNNRWFSQPLDRAYRNETWFEKENSGW</sequence>
<reference evidence="6" key="1">
    <citation type="journal article" date="2021" name="PeerJ">
        <title>Extensive microbial diversity within the chicken gut microbiome revealed by metagenomics and culture.</title>
        <authorList>
            <person name="Gilroy R."/>
            <person name="Ravi A."/>
            <person name="Getino M."/>
            <person name="Pursley I."/>
            <person name="Horton D.L."/>
            <person name="Alikhan N.F."/>
            <person name="Baker D."/>
            <person name="Gharbi K."/>
            <person name="Hall N."/>
            <person name="Watson M."/>
            <person name="Adriaenssens E.M."/>
            <person name="Foster-Nyarko E."/>
            <person name="Jarju S."/>
            <person name="Secka A."/>
            <person name="Antonio M."/>
            <person name="Oren A."/>
            <person name="Chaudhuri R.R."/>
            <person name="La Ragione R."/>
            <person name="Hildebrand F."/>
            <person name="Pallen M.J."/>
        </authorList>
    </citation>
    <scope>NUCLEOTIDE SEQUENCE</scope>
    <source>
        <strain evidence="6">CHK174-6876</strain>
    </source>
</reference>
<dbReference type="PANTHER" id="PTHR11559">
    <property type="entry name" value="CARBOXYLESTERASE"/>
    <property type="match status" value="1"/>
</dbReference>
<accession>A0A921FAI0</accession>
<comment type="similarity">
    <text evidence="1 3">Belongs to the type-B carboxylesterase/lipase family.</text>
</comment>
<dbReference type="Proteomes" id="UP000707535">
    <property type="component" value="Unassembled WGS sequence"/>
</dbReference>
<organism evidence="6 7">
    <name type="scientific">Ligilactobacillus acidipiscis</name>
    <dbReference type="NCBI Taxonomy" id="89059"/>
    <lineage>
        <taxon>Bacteria</taxon>
        <taxon>Bacillati</taxon>
        <taxon>Bacillota</taxon>
        <taxon>Bacilli</taxon>
        <taxon>Lactobacillales</taxon>
        <taxon>Lactobacillaceae</taxon>
        <taxon>Ligilactobacillus</taxon>
    </lineage>
</organism>
<reference evidence="6" key="2">
    <citation type="submission" date="2021-09" db="EMBL/GenBank/DDBJ databases">
        <authorList>
            <person name="Gilroy R."/>
        </authorList>
    </citation>
    <scope>NUCLEOTIDE SEQUENCE</scope>
    <source>
        <strain evidence="6">CHK174-6876</strain>
    </source>
</reference>
<comment type="caution">
    <text evidence="6">The sequence shown here is derived from an EMBL/GenBank/DDBJ whole genome shotgun (WGS) entry which is preliminary data.</text>
</comment>
<keyword evidence="3" id="KW-0732">Signal</keyword>
<evidence type="ECO:0000313" key="6">
    <source>
        <dbReference type="EMBL" id="HJE98160.1"/>
    </source>
</evidence>
<feature type="region of interest" description="Disordered" evidence="4">
    <location>
        <begin position="60"/>
        <end position="80"/>
    </location>
</feature>
<feature type="signal peptide" evidence="3">
    <location>
        <begin position="1"/>
        <end position="29"/>
    </location>
</feature>
<proteinExistence type="inferred from homology"/>
<dbReference type="EMBL" id="DYXG01000111">
    <property type="protein sequence ID" value="HJE98160.1"/>
    <property type="molecule type" value="Genomic_DNA"/>
</dbReference>
<dbReference type="EC" id="3.1.1.-" evidence="3"/>
<evidence type="ECO:0000256" key="3">
    <source>
        <dbReference type="RuleBase" id="RU361235"/>
    </source>
</evidence>
<dbReference type="InterPro" id="IPR050309">
    <property type="entry name" value="Type-B_Carboxylest/Lipase"/>
</dbReference>
<evidence type="ECO:0000259" key="5">
    <source>
        <dbReference type="Pfam" id="PF00135"/>
    </source>
</evidence>
<gene>
    <name evidence="6" type="ORF">K8V00_11140</name>
</gene>
<feature type="domain" description="Carboxylesterase type B" evidence="5">
    <location>
        <begin position="35"/>
        <end position="352"/>
    </location>
</feature>
<evidence type="ECO:0000256" key="4">
    <source>
        <dbReference type="SAM" id="MobiDB-lite"/>
    </source>
</evidence>
<evidence type="ECO:0000256" key="1">
    <source>
        <dbReference type="ARBA" id="ARBA00005964"/>
    </source>
</evidence>
<dbReference type="SUPFAM" id="SSF53474">
    <property type="entry name" value="alpha/beta-Hydrolases"/>
    <property type="match status" value="1"/>
</dbReference>
<evidence type="ECO:0000256" key="2">
    <source>
        <dbReference type="ARBA" id="ARBA00022801"/>
    </source>
</evidence>
<name>A0A921FAI0_9LACO</name>
<dbReference type="PROSITE" id="PS00122">
    <property type="entry name" value="CARBOXYLESTERASE_B_1"/>
    <property type="match status" value="1"/>
</dbReference>
<dbReference type="GO" id="GO:0016787">
    <property type="term" value="F:hydrolase activity"/>
    <property type="evidence" value="ECO:0007669"/>
    <property type="project" value="UniProtKB-KW"/>
</dbReference>
<dbReference type="InterPro" id="IPR029058">
    <property type="entry name" value="AB_hydrolase_fold"/>
</dbReference>
<feature type="chain" id="PRO_5038160362" description="Carboxylic ester hydrolase" evidence="3">
    <location>
        <begin position="30"/>
        <end position="567"/>
    </location>
</feature>
<evidence type="ECO:0000313" key="7">
    <source>
        <dbReference type="Proteomes" id="UP000707535"/>
    </source>
</evidence>
<dbReference type="Gene3D" id="3.40.50.1820">
    <property type="entry name" value="alpha/beta hydrolase"/>
    <property type="match status" value="1"/>
</dbReference>
<dbReference type="AlphaFoldDB" id="A0A921FAI0"/>
<protein>
    <recommendedName>
        <fullName evidence="3">Carboxylic ester hydrolase</fullName>
        <ecNumber evidence="3">3.1.1.-</ecNumber>
    </recommendedName>
</protein>
<dbReference type="InterPro" id="IPR002018">
    <property type="entry name" value="CarbesteraseB"/>
</dbReference>